<accession>A0A832DNW2</accession>
<protein>
    <submittedName>
        <fullName evidence="7">Phytoene desaturase</fullName>
    </submittedName>
</protein>
<evidence type="ECO:0000259" key="6">
    <source>
        <dbReference type="Pfam" id="PF01593"/>
    </source>
</evidence>
<evidence type="ECO:0000256" key="2">
    <source>
        <dbReference type="ARBA" id="ARBA00006046"/>
    </source>
</evidence>
<dbReference type="GO" id="GO:0016491">
    <property type="term" value="F:oxidoreductase activity"/>
    <property type="evidence" value="ECO:0007669"/>
    <property type="project" value="UniProtKB-KW"/>
</dbReference>
<proteinExistence type="inferred from homology"/>
<comment type="caution">
    <text evidence="7">The sequence shown here is derived from an EMBL/GenBank/DDBJ whole genome shotgun (WGS) entry which is preliminary data.</text>
</comment>
<dbReference type="PANTHER" id="PTHR43734">
    <property type="entry name" value="PHYTOENE DESATURASE"/>
    <property type="match status" value="1"/>
</dbReference>
<organism evidence="7">
    <name type="scientific">Ignavibacterium album</name>
    <dbReference type="NCBI Taxonomy" id="591197"/>
    <lineage>
        <taxon>Bacteria</taxon>
        <taxon>Pseudomonadati</taxon>
        <taxon>Ignavibacteriota</taxon>
        <taxon>Ignavibacteria</taxon>
        <taxon>Ignavibacteriales</taxon>
        <taxon>Ignavibacteriaceae</taxon>
        <taxon>Ignavibacterium</taxon>
    </lineage>
</organism>
<keyword evidence="4 5" id="KW-0560">Oxidoreductase</keyword>
<dbReference type="InterPro" id="IPR036188">
    <property type="entry name" value="FAD/NAD-bd_sf"/>
</dbReference>
<reference evidence="7" key="1">
    <citation type="journal article" date="2020" name="mSystems">
        <title>Genome- and Community-Level Interaction Insights into Carbon Utilization and Element Cycling Functions of Hydrothermarchaeota in Hydrothermal Sediment.</title>
        <authorList>
            <person name="Zhou Z."/>
            <person name="Liu Y."/>
            <person name="Xu W."/>
            <person name="Pan J."/>
            <person name="Luo Z.H."/>
            <person name="Li M."/>
        </authorList>
    </citation>
    <scope>NUCLEOTIDE SEQUENCE [LARGE SCALE GENOMIC DNA]</scope>
    <source>
        <strain evidence="7">SpSt-500</strain>
    </source>
</reference>
<dbReference type="SUPFAM" id="SSF51905">
    <property type="entry name" value="FAD/NAD(P)-binding domain"/>
    <property type="match status" value="1"/>
</dbReference>
<comment type="similarity">
    <text evidence="2 5">Belongs to the carotenoid/retinoid oxidoreductase family.</text>
</comment>
<dbReference type="PANTHER" id="PTHR43734:SF1">
    <property type="entry name" value="PHYTOENE DESATURASE"/>
    <property type="match status" value="1"/>
</dbReference>
<evidence type="ECO:0000256" key="5">
    <source>
        <dbReference type="RuleBase" id="RU362075"/>
    </source>
</evidence>
<name>A0A832DNW2_9BACT</name>
<keyword evidence="3 5" id="KW-0125">Carotenoid biosynthesis</keyword>
<evidence type="ECO:0000256" key="4">
    <source>
        <dbReference type="ARBA" id="ARBA00023002"/>
    </source>
</evidence>
<dbReference type="Pfam" id="PF01593">
    <property type="entry name" value="Amino_oxidase"/>
    <property type="match status" value="1"/>
</dbReference>
<dbReference type="EMBL" id="DSVI01000010">
    <property type="protein sequence ID" value="HGT48097.1"/>
    <property type="molecule type" value="Genomic_DNA"/>
</dbReference>
<dbReference type="AlphaFoldDB" id="A0A832DNW2"/>
<dbReference type="GO" id="GO:0016117">
    <property type="term" value="P:carotenoid biosynthetic process"/>
    <property type="evidence" value="ECO:0007669"/>
    <property type="project" value="UniProtKB-KW"/>
</dbReference>
<dbReference type="Gene3D" id="3.50.50.60">
    <property type="entry name" value="FAD/NAD(P)-binding domain"/>
    <property type="match status" value="2"/>
</dbReference>
<dbReference type="InterPro" id="IPR014105">
    <property type="entry name" value="Carotenoid/retinoid_OxRdtase"/>
</dbReference>
<dbReference type="NCBIfam" id="TIGR02734">
    <property type="entry name" value="crtI_fam"/>
    <property type="match status" value="1"/>
</dbReference>
<feature type="domain" description="Amine oxidase" evidence="6">
    <location>
        <begin position="16"/>
        <end position="490"/>
    </location>
</feature>
<comment type="pathway">
    <text evidence="1 5">Carotenoid biosynthesis.</text>
</comment>
<dbReference type="InterPro" id="IPR002937">
    <property type="entry name" value="Amino_oxidase"/>
</dbReference>
<evidence type="ECO:0000313" key="7">
    <source>
        <dbReference type="EMBL" id="HGT48097.1"/>
    </source>
</evidence>
<evidence type="ECO:0000256" key="3">
    <source>
        <dbReference type="ARBA" id="ARBA00022746"/>
    </source>
</evidence>
<gene>
    <name evidence="7" type="primary">crtI</name>
    <name evidence="7" type="ORF">ENS56_08680</name>
</gene>
<evidence type="ECO:0000256" key="1">
    <source>
        <dbReference type="ARBA" id="ARBA00004829"/>
    </source>
</evidence>
<sequence>MKNQKTKTAIVIGSGLGGLSTALRLSHLGYDVTVIEKHSKPGGRLNQLTIDGFTFDVGPSFMSMSYELDELFKSVGMKNPIELEELDPLYQVYFENDPRAYKIWKTLSKLDEEFKDIEPNLAAKVEKYLAKAGEFFHDTEDKVVKSNYENVVDYILKLTRVPLKHLPYLFRKMWTEVENNFESEQVRVIFSLVAFFLGSTPFQTPAIYSLLNYTEMKHDGYWKVKGGMYRIVEELMKILNERGVKFVFNTEIVGVSNSNGKLNSLIDNNGKVWEADIFISNSDAAAFRGMILGRKKYSEEKLDKMDWTLAPFTIYLGVKGKIDSLMHHNYFLGSNFRGYADKIFTSSIIPQKPYYYVNVSSKSNPECAPEGCENIFILCPVPDRRYKSNWDDKVEIANNIIKDLSQRTGFDIEANTLVKEIYSPVDWEKMFNLYKGSGLGLAHGINQVGAFRPKNKDEVFPNLYYVGASTTPGTGLPMVIISSKLVTERIKEDYGIIQ</sequence>